<reference evidence="9 10" key="1">
    <citation type="submission" date="2016-11" db="EMBL/GenBank/DDBJ databases">
        <authorList>
            <person name="Jaros S."/>
            <person name="Januszkiewicz K."/>
            <person name="Wedrychowicz H."/>
        </authorList>
    </citation>
    <scope>NUCLEOTIDE SEQUENCE [LARGE SCALE GENOMIC DNA]</scope>
    <source>
        <strain evidence="9 10">DSM 22153</strain>
    </source>
</reference>
<protein>
    <submittedName>
        <fullName evidence="9">Iron complex transport system permease protein</fullName>
    </submittedName>
</protein>
<evidence type="ECO:0000256" key="2">
    <source>
        <dbReference type="ARBA" id="ARBA00007935"/>
    </source>
</evidence>
<keyword evidence="6 8" id="KW-1133">Transmembrane helix</keyword>
<keyword evidence="3" id="KW-0813">Transport</keyword>
<dbReference type="GO" id="GO:0005886">
    <property type="term" value="C:plasma membrane"/>
    <property type="evidence" value="ECO:0007669"/>
    <property type="project" value="UniProtKB-SubCell"/>
</dbReference>
<dbReference type="SUPFAM" id="SSF81345">
    <property type="entry name" value="ABC transporter involved in vitamin B12 uptake, BtuC"/>
    <property type="match status" value="1"/>
</dbReference>
<evidence type="ECO:0000256" key="1">
    <source>
        <dbReference type="ARBA" id="ARBA00004651"/>
    </source>
</evidence>
<dbReference type="InterPro" id="IPR000522">
    <property type="entry name" value="ABC_transptr_permease_BtuC"/>
</dbReference>
<keyword evidence="10" id="KW-1185">Reference proteome</keyword>
<name>A0A1M7MVR5_9HYPH</name>
<dbReference type="InterPro" id="IPR037294">
    <property type="entry name" value="ABC_BtuC-like"/>
</dbReference>
<dbReference type="PANTHER" id="PTHR30472">
    <property type="entry name" value="FERRIC ENTEROBACTIN TRANSPORT SYSTEM PERMEASE PROTEIN"/>
    <property type="match status" value="1"/>
</dbReference>
<feature type="transmembrane region" description="Helical" evidence="8">
    <location>
        <begin position="111"/>
        <end position="132"/>
    </location>
</feature>
<dbReference type="PANTHER" id="PTHR30472:SF24">
    <property type="entry name" value="FERRIC ENTEROBACTIN TRANSPORT SYSTEM PERMEASE PROTEIN FEPG"/>
    <property type="match status" value="1"/>
</dbReference>
<feature type="transmembrane region" description="Helical" evidence="8">
    <location>
        <begin position="210"/>
        <end position="237"/>
    </location>
</feature>
<feature type="transmembrane region" description="Helical" evidence="8">
    <location>
        <begin position="165"/>
        <end position="190"/>
    </location>
</feature>
<evidence type="ECO:0000256" key="8">
    <source>
        <dbReference type="SAM" id="Phobius"/>
    </source>
</evidence>
<comment type="subcellular location">
    <subcellularLocation>
        <location evidence="1">Cell membrane</location>
        <topology evidence="1">Multi-pass membrane protein</topology>
    </subcellularLocation>
</comment>
<keyword evidence="7 8" id="KW-0472">Membrane</keyword>
<feature type="transmembrane region" description="Helical" evidence="8">
    <location>
        <begin position="257"/>
        <end position="283"/>
    </location>
</feature>
<feature type="transmembrane region" description="Helical" evidence="8">
    <location>
        <begin position="138"/>
        <end position="158"/>
    </location>
</feature>
<evidence type="ECO:0000256" key="7">
    <source>
        <dbReference type="ARBA" id="ARBA00023136"/>
    </source>
</evidence>
<dbReference type="AlphaFoldDB" id="A0A1M7MVR5"/>
<dbReference type="GO" id="GO:0033214">
    <property type="term" value="P:siderophore-iron import into cell"/>
    <property type="evidence" value="ECO:0007669"/>
    <property type="project" value="TreeGrafter"/>
</dbReference>
<organism evidence="9 10">
    <name type="scientific">Roseibium suaedae</name>
    <dbReference type="NCBI Taxonomy" id="735517"/>
    <lineage>
        <taxon>Bacteria</taxon>
        <taxon>Pseudomonadati</taxon>
        <taxon>Pseudomonadota</taxon>
        <taxon>Alphaproteobacteria</taxon>
        <taxon>Hyphomicrobiales</taxon>
        <taxon>Stappiaceae</taxon>
        <taxon>Roseibium</taxon>
    </lineage>
</organism>
<feature type="transmembrane region" description="Helical" evidence="8">
    <location>
        <begin position="328"/>
        <end position="348"/>
    </location>
</feature>
<gene>
    <name evidence="9" type="ORF">SAMN05444272_3577</name>
</gene>
<keyword evidence="4" id="KW-1003">Cell membrane</keyword>
<evidence type="ECO:0000313" key="10">
    <source>
        <dbReference type="Proteomes" id="UP000186002"/>
    </source>
</evidence>
<dbReference type="Proteomes" id="UP000186002">
    <property type="component" value="Unassembled WGS sequence"/>
</dbReference>
<accession>A0A1M7MVR5</accession>
<feature type="transmembrane region" description="Helical" evidence="8">
    <location>
        <begin position="82"/>
        <end position="99"/>
    </location>
</feature>
<proteinExistence type="inferred from homology"/>
<evidence type="ECO:0000256" key="6">
    <source>
        <dbReference type="ARBA" id="ARBA00022989"/>
    </source>
</evidence>
<dbReference type="EMBL" id="FRBW01000004">
    <property type="protein sequence ID" value="SHM95125.1"/>
    <property type="molecule type" value="Genomic_DNA"/>
</dbReference>
<evidence type="ECO:0000313" key="9">
    <source>
        <dbReference type="EMBL" id="SHM95125.1"/>
    </source>
</evidence>
<dbReference type="GO" id="GO:0022857">
    <property type="term" value="F:transmembrane transporter activity"/>
    <property type="evidence" value="ECO:0007669"/>
    <property type="project" value="InterPro"/>
</dbReference>
<keyword evidence="5 8" id="KW-0812">Transmembrane</keyword>
<dbReference type="STRING" id="735517.SAMN05444272_3577"/>
<comment type="similarity">
    <text evidence="2">Belongs to the binding-protein-dependent transport system permease family. FecCD subfamily.</text>
</comment>
<evidence type="ECO:0000256" key="5">
    <source>
        <dbReference type="ARBA" id="ARBA00022692"/>
    </source>
</evidence>
<sequence length="355" mass="36745">MIKMTRATDGKRVLRLANGLQLGTGNLLAGLFLLLAALTLAAASTGLGLTHTGLSDLVRSLFGENLAGAEDFALWTVRLPRIILGFMVGWAVALSGAMLQSIAKNPLADPGLFGFSQGSMLMIMLLLVLMPAAPKSMVTLAALFGGLSVAALLLWLVGGERSSGLSIVLMGIAVETVLSSFGALLLLYLPTETSIALSEWLAGSLFQANWSIIAFFVPLFAASVVAAFLLGPAMAAYDLGTNMAMALGEPVRQSRPLVLLAAVVLNAAAVTAVGPLIFLGVLAPHIASFLSPAVARARLFLSGLMGGILVIAADALTRSTDGALPLPLGLALTLVGVPLFILTLRLQALRKLQSH</sequence>
<dbReference type="Pfam" id="PF01032">
    <property type="entry name" value="FecCD"/>
    <property type="match status" value="1"/>
</dbReference>
<dbReference type="Gene3D" id="1.10.3470.10">
    <property type="entry name" value="ABC transporter involved in vitamin B12 uptake, BtuC"/>
    <property type="match status" value="1"/>
</dbReference>
<feature type="transmembrane region" description="Helical" evidence="8">
    <location>
        <begin position="295"/>
        <end position="316"/>
    </location>
</feature>
<evidence type="ECO:0000256" key="3">
    <source>
        <dbReference type="ARBA" id="ARBA00022448"/>
    </source>
</evidence>
<evidence type="ECO:0000256" key="4">
    <source>
        <dbReference type="ARBA" id="ARBA00022475"/>
    </source>
</evidence>